<dbReference type="EMBL" id="FUYS01000024">
    <property type="protein sequence ID" value="SKB99693.1"/>
    <property type="molecule type" value="Genomic_DNA"/>
</dbReference>
<evidence type="ECO:0000313" key="3">
    <source>
        <dbReference type="Proteomes" id="UP000190541"/>
    </source>
</evidence>
<accession>A0A1T5FU21</accession>
<dbReference type="STRING" id="623280.SAMN05660226_04186"/>
<reference evidence="2 3" key="1">
    <citation type="submission" date="2017-02" db="EMBL/GenBank/DDBJ databases">
        <authorList>
            <person name="Peterson S.W."/>
        </authorList>
    </citation>
    <scope>NUCLEOTIDE SEQUENCE [LARGE SCALE GENOMIC DNA]</scope>
    <source>
        <strain evidence="2 3">DSM 22899</strain>
    </source>
</reference>
<dbReference type="Proteomes" id="UP000190541">
    <property type="component" value="Unassembled WGS sequence"/>
</dbReference>
<protein>
    <submittedName>
        <fullName evidence="2">Uncharacterized protein</fullName>
    </submittedName>
</protein>
<name>A0A1T5FU21_9SPHI</name>
<dbReference type="AlphaFoldDB" id="A0A1T5FU21"/>
<keyword evidence="1" id="KW-0472">Membrane</keyword>
<feature type="transmembrane region" description="Helical" evidence="1">
    <location>
        <begin position="12"/>
        <end position="31"/>
    </location>
</feature>
<gene>
    <name evidence="2" type="ORF">SAMN05660226_04186</name>
</gene>
<evidence type="ECO:0000313" key="2">
    <source>
        <dbReference type="EMBL" id="SKB99693.1"/>
    </source>
</evidence>
<organism evidence="2 3">
    <name type="scientific">Parapedobacter luteus</name>
    <dbReference type="NCBI Taxonomy" id="623280"/>
    <lineage>
        <taxon>Bacteria</taxon>
        <taxon>Pseudomonadati</taxon>
        <taxon>Bacteroidota</taxon>
        <taxon>Sphingobacteriia</taxon>
        <taxon>Sphingobacteriales</taxon>
        <taxon>Sphingobacteriaceae</taxon>
        <taxon>Parapedobacter</taxon>
    </lineage>
</organism>
<dbReference type="RefSeq" id="WP_079718786.1">
    <property type="nucleotide sequence ID" value="NZ_FUYS01000024.1"/>
</dbReference>
<keyword evidence="1" id="KW-1133">Transmembrane helix</keyword>
<proteinExistence type="predicted"/>
<keyword evidence="1" id="KW-0812">Transmembrane</keyword>
<keyword evidence="3" id="KW-1185">Reference proteome</keyword>
<sequence length="204" mass="23646">MTANTIIKKLRRIGLLYFILFHFGFVLLIVIRDTIPALRHFFIVNNITNGKNLDPAVINPIYKFTKYKWLNNYALFSGTSAGYHFFAPKIARSTILECIQFDKENNEVSRIYYPQNLRTYEGVQRYAVALNNMHSAYRNIKDSTERSQCYEHAIELIGKKTIQSSTVKGVNINHVSFSYYVYPNVENFRKGVEPTMVGIVKVEL</sequence>
<evidence type="ECO:0000256" key="1">
    <source>
        <dbReference type="SAM" id="Phobius"/>
    </source>
</evidence>
<dbReference type="OrthoDB" id="800018at2"/>